<evidence type="ECO:0000256" key="1">
    <source>
        <dbReference type="SAM" id="Phobius"/>
    </source>
</evidence>
<evidence type="ECO:0000259" key="2">
    <source>
        <dbReference type="Pfam" id="PF00892"/>
    </source>
</evidence>
<feature type="transmembrane region" description="Helical" evidence="1">
    <location>
        <begin position="31"/>
        <end position="49"/>
    </location>
</feature>
<dbReference type="Pfam" id="PF00892">
    <property type="entry name" value="EamA"/>
    <property type="match status" value="2"/>
</dbReference>
<dbReference type="SUPFAM" id="SSF103481">
    <property type="entry name" value="Multidrug resistance efflux transporter EmrE"/>
    <property type="match status" value="2"/>
</dbReference>
<feature type="transmembrane region" description="Helical" evidence="1">
    <location>
        <begin position="65"/>
        <end position="83"/>
    </location>
</feature>
<proteinExistence type="predicted"/>
<dbReference type="InterPro" id="IPR000620">
    <property type="entry name" value="EamA_dom"/>
</dbReference>
<sequence>MANTAALLALMSWGLFALLGAETQSIPAFQLLGMCFAIAAGLMFINQIARRQWRNLRPSLTPSEWLIGTVGLFGFHFAYFMALKYAPPLHVSLISYLWPLLLSVLVASQQHKIKALCAGIVGFAGVSLALFEQPPHTDAMPWQTTHLVGYALALSCAVIWAGYSWFFASRQNKVTDIGWLSLLVAVLAFACHSAFETSHWQLTNYQWLLVFLLGLGPVGGAFYLWDYGMKHGNRSMLASLCFFTPLLSTAVLVLAGKAVWSGQVMVAVGLVLAGALINNVTRMHWRAAKLYTLQQLNKKRA</sequence>
<dbReference type="InterPro" id="IPR037185">
    <property type="entry name" value="EmrE-like"/>
</dbReference>
<reference evidence="4" key="1">
    <citation type="journal article" date="2019" name="Int. J. Syst. Evol. Microbiol.">
        <title>The Global Catalogue of Microorganisms (GCM) 10K type strain sequencing project: providing services to taxonomists for standard genome sequencing and annotation.</title>
        <authorList>
            <consortium name="The Broad Institute Genomics Platform"/>
            <consortium name="The Broad Institute Genome Sequencing Center for Infectious Disease"/>
            <person name="Wu L."/>
            <person name="Ma J."/>
        </authorList>
    </citation>
    <scope>NUCLEOTIDE SEQUENCE [LARGE SCALE GENOMIC DNA]</scope>
    <source>
        <strain evidence="4">KCTC 42730</strain>
    </source>
</reference>
<feature type="transmembrane region" description="Helical" evidence="1">
    <location>
        <begin position="89"/>
        <end position="106"/>
    </location>
</feature>
<organism evidence="3 4">
    <name type="scientific">Pseudoalteromonas fenneropenaei</name>
    <dbReference type="NCBI Taxonomy" id="1737459"/>
    <lineage>
        <taxon>Bacteria</taxon>
        <taxon>Pseudomonadati</taxon>
        <taxon>Pseudomonadota</taxon>
        <taxon>Gammaproteobacteria</taxon>
        <taxon>Alteromonadales</taxon>
        <taxon>Pseudoalteromonadaceae</taxon>
        <taxon>Pseudoalteromonas</taxon>
    </lineage>
</organism>
<feature type="transmembrane region" description="Helical" evidence="1">
    <location>
        <begin position="262"/>
        <end position="281"/>
    </location>
</feature>
<protein>
    <submittedName>
        <fullName evidence="3">DMT family transporter</fullName>
    </submittedName>
</protein>
<dbReference type="RefSeq" id="WP_377120846.1">
    <property type="nucleotide sequence ID" value="NZ_JBHRSD010000006.1"/>
</dbReference>
<evidence type="ECO:0000313" key="3">
    <source>
        <dbReference type="EMBL" id="MFC3031529.1"/>
    </source>
</evidence>
<keyword evidence="4" id="KW-1185">Reference proteome</keyword>
<feature type="transmembrane region" description="Helical" evidence="1">
    <location>
        <begin position="177"/>
        <end position="195"/>
    </location>
</feature>
<name>A0ABV7CG21_9GAMM</name>
<feature type="transmembrane region" description="Helical" evidence="1">
    <location>
        <begin position="113"/>
        <end position="131"/>
    </location>
</feature>
<feature type="domain" description="EamA" evidence="2">
    <location>
        <begin position="148"/>
        <end position="278"/>
    </location>
</feature>
<keyword evidence="1" id="KW-0472">Membrane</keyword>
<feature type="transmembrane region" description="Helical" evidence="1">
    <location>
        <begin position="237"/>
        <end position="256"/>
    </location>
</feature>
<dbReference type="Proteomes" id="UP001595453">
    <property type="component" value="Unassembled WGS sequence"/>
</dbReference>
<dbReference type="EMBL" id="JBHRSD010000006">
    <property type="protein sequence ID" value="MFC3031529.1"/>
    <property type="molecule type" value="Genomic_DNA"/>
</dbReference>
<feature type="transmembrane region" description="Helical" evidence="1">
    <location>
        <begin position="207"/>
        <end position="225"/>
    </location>
</feature>
<comment type="caution">
    <text evidence="3">The sequence shown here is derived from an EMBL/GenBank/DDBJ whole genome shotgun (WGS) entry which is preliminary data.</text>
</comment>
<feature type="transmembrane region" description="Helical" evidence="1">
    <location>
        <begin position="147"/>
        <end position="168"/>
    </location>
</feature>
<accession>A0ABV7CG21</accession>
<gene>
    <name evidence="3" type="ORF">ACFOEE_03200</name>
</gene>
<feature type="domain" description="EamA" evidence="2">
    <location>
        <begin position="4"/>
        <end position="130"/>
    </location>
</feature>
<keyword evidence="1" id="KW-1133">Transmembrane helix</keyword>
<evidence type="ECO:0000313" key="4">
    <source>
        <dbReference type="Proteomes" id="UP001595453"/>
    </source>
</evidence>
<keyword evidence="1" id="KW-0812">Transmembrane</keyword>